<feature type="signal peptide" evidence="1">
    <location>
        <begin position="1"/>
        <end position="17"/>
    </location>
</feature>
<dbReference type="EMBL" id="KI659040">
    <property type="protein sequence ID" value="ETN80583.1"/>
    <property type="molecule type" value="Genomic_DNA"/>
</dbReference>
<dbReference type="KEGG" id="nai:NECAME_02330"/>
<dbReference type="OrthoDB" id="5802231at2759"/>
<organism evidence="3 4">
    <name type="scientific">Necator americanus</name>
    <name type="common">Human hookworm</name>
    <dbReference type="NCBI Taxonomy" id="51031"/>
    <lineage>
        <taxon>Eukaryota</taxon>
        <taxon>Metazoa</taxon>
        <taxon>Ecdysozoa</taxon>
        <taxon>Nematoda</taxon>
        <taxon>Chromadorea</taxon>
        <taxon>Rhabditida</taxon>
        <taxon>Rhabditina</taxon>
        <taxon>Rhabditomorpha</taxon>
        <taxon>Strongyloidea</taxon>
        <taxon>Ancylostomatidae</taxon>
        <taxon>Bunostominae</taxon>
        <taxon>Necator</taxon>
    </lineage>
</organism>
<accession>W2TFF8</accession>
<keyword evidence="1" id="KW-0732">Signal</keyword>
<sequence length="134" mass="14822">MTVKICIAVALLSFANAANNTGSYTSEEELDSNLNIPVGVMRKAQDAWAKKVGDPVWSAYLEHVTTQDAAKEAENNRMNEIVEKLSPAAQEADRAIRGIYSNETLTRKEINAEVSKKLKKLPKKVYNELILASQ</sequence>
<gene>
    <name evidence="3" type="ORF">NECAME_02330</name>
</gene>
<feature type="domain" description="SXP/RAL-2 family protein Ani s 5-like cation-binding" evidence="2">
    <location>
        <begin position="33"/>
        <end position="125"/>
    </location>
</feature>
<dbReference type="InterPro" id="IPR003677">
    <property type="entry name" value="ANIS5_cation-bd"/>
</dbReference>
<dbReference type="AlphaFoldDB" id="W2TFF8"/>
<keyword evidence="4" id="KW-1185">Reference proteome</keyword>
<evidence type="ECO:0000259" key="2">
    <source>
        <dbReference type="Pfam" id="PF02520"/>
    </source>
</evidence>
<evidence type="ECO:0000313" key="3">
    <source>
        <dbReference type="EMBL" id="ETN80583.1"/>
    </source>
</evidence>
<feature type="chain" id="PRO_5004826050" description="SXP/RAL-2 family protein Ani s 5-like cation-binding domain-containing protein" evidence="1">
    <location>
        <begin position="18"/>
        <end position="134"/>
    </location>
</feature>
<evidence type="ECO:0000313" key="4">
    <source>
        <dbReference type="Proteomes" id="UP000053676"/>
    </source>
</evidence>
<dbReference type="OMA" id="SQEDQRM"/>
<proteinExistence type="predicted"/>
<protein>
    <recommendedName>
        <fullName evidence="2">SXP/RAL-2 family protein Ani s 5-like cation-binding domain-containing protein</fullName>
    </recommendedName>
</protein>
<reference evidence="4" key="1">
    <citation type="journal article" date="2014" name="Nat. Genet.">
        <title>Genome of the human hookworm Necator americanus.</title>
        <authorList>
            <person name="Tang Y.T."/>
            <person name="Gao X."/>
            <person name="Rosa B.A."/>
            <person name="Abubucker S."/>
            <person name="Hallsworth-Pepin K."/>
            <person name="Martin J."/>
            <person name="Tyagi R."/>
            <person name="Heizer E."/>
            <person name="Zhang X."/>
            <person name="Bhonagiri-Palsikar V."/>
            <person name="Minx P."/>
            <person name="Warren W.C."/>
            <person name="Wang Q."/>
            <person name="Zhan B."/>
            <person name="Hotez P.J."/>
            <person name="Sternberg P.W."/>
            <person name="Dougall A."/>
            <person name="Gaze S.T."/>
            <person name="Mulvenna J."/>
            <person name="Sotillo J."/>
            <person name="Ranganathan S."/>
            <person name="Rabelo E.M."/>
            <person name="Wilson R.K."/>
            <person name="Felgner P.L."/>
            <person name="Bethony J."/>
            <person name="Hawdon J.M."/>
            <person name="Gasser R.B."/>
            <person name="Loukas A."/>
            <person name="Mitreva M."/>
        </authorList>
    </citation>
    <scope>NUCLEOTIDE SEQUENCE [LARGE SCALE GENOMIC DNA]</scope>
</reference>
<evidence type="ECO:0000256" key="1">
    <source>
        <dbReference type="SAM" id="SignalP"/>
    </source>
</evidence>
<dbReference type="Pfam" id="PF02520">
    <property type="entry name" value="ANIS5_cation-bd"/>
    <property type="match status" value="1"/>
</dbReference>
<name>W2TFF8_NECAM</name>
<dbReference type="Proteomes" id="UP000053676">
    <property type="component" value="Unassembled WGS sequence"/>
</dbReference>